<keyword evidence="3" id="KW-1185">Reference proteome</keyword>
<dbReference type="AlphaFoldDB" id="A0A4Z2H757"/>
<accession>A0A4Z2H757</accession>
<feature type="compositionally biased region" description="Polar residues" evidence="1">
    <location>
        <begin position="87"/>
        <end position="103"/>
    </location>
</feature>
<dbReference type="EMBL" id="SRLO01000326">
    <property type="protein sequence ID" value="TNN60853.1"/>
    <property type="molecule type" value="Genomic_DNA"/>
</dbReference>
<protein>
    <submittedName>
        <fullName evidence="2">Uncharacterized protein</fullName>
    </submittedName>
</protein>
<organism evidence="2 3">
    <name type="scientific">Liparis tanakae</name>
    <name type="common">Tanaka's snailfish</name>
    <dbReference type="NCBI Taxonomy" id="230148"/>
    <lineage>
        <taxon>Eukaryota</taxon>
        <taxon>Metazoa</taxon>
        <taxon>Chordata</taxon>
        <taxon>Craniata</taxon>
        <taxon>Vertebrata</taxon>
        <taxon>Euteleostomi</taxon>
        <taxon>Actinopterygii</taxon>
        <taxon>Neopterygii</taxon>
        <taxon>Teleostei</taxon>
        <taxon>Neoteleostei</taxon>
        <taxon>Acanthomorphata</taxon>
        <taxon>Eupercaria</taxon>
        <taxon>Perciformes</taxon>
        <taxon>Cottioidei</taxon>
        <taxon>Cottales</taxon>
        <taxon>Liparidae</taxon>
        <taxon>Liparis</taxon>
    </lineage>
</organism>
<dbReference type="Proteomes" id="UP000314294">
    <property type="component" value="Unassembled WGS sequence"/>
</dbReference>
<proteinExistence type="predicted"/>
<gene>
    <name evidence="2" type="ORF">EYF80_028950</name>
</gene>
<evidence type="ECO:0000313" key="2">
    <source>
        <dbReference type="EMBL" id="TNN60853.1"/>
    </source>
</evidence>
<sequence>MPSGDAALTCQAACRHFAHKFARSSLNIQIGGSPDARASVSAALLAQDVAPNIFCMAVHPSSSATHTSELPSSQIQKLSFQLKSVRPSSTLGSSDRHYGNTSSTPPPRLQLPTHPPEKVCQWCKTINYSHQSDFFCPPILFPMARVALRKHLWLFDKPPQLQSFKRSHLCN</sequence>
<reference evidence="2 3" key="1">
    <citation type="submission" date="2019-03" db="EMBL/GenBank/DDBJ databases">
        <title>First draft genome of Liparis tanakae, snailfish: a comprehensive survey of snailfish specific genes.</title>
        <authorList>
            <person name="Kim W."/>
            <person name="Song I."/>
            <person name="Jeong J.-H."/>
            <person name="Kim D."/>
            <person name="Kim S."/>
            <person name="Ryu S."/>
            <person name="Song J.Y."/>
            <person name="Lee S.K."/>
        </authorList>
    </citation>
    <scope>NUCLEOTIDE SEQUENCE [LARGE SCALE GENOMIC DNA]</scope>
    <source>
        <tissue evidence="2">Muscle</tissue>
    </source>
</reference>
<evidence type="ECO:0000313" key="3">
    <source>
        <dbReference type="Proteomes" id="UP000314294"/>
    </source>
</evidence>
<name>A0A4Z2H757_9TELE</name>
<feature type="region of interest" description="Disordered" evidence="1">
    <location>
        <begin position="87"/>
        <end position="113"/>
    </location>
</feature>
<evidence type="ECO:0000256" key="1">
    <source>
        <dbReference type="SAM" id="MobiDB-lite"/>
    </source>
</evidence>
<comment type="caution">
    <text evidence="2">The sequence shown here is derived from an EMBL/GenBank/DDBJ whole genome shotgun (WGS) entry which is preliminary data.</text>
</comment>